<evidence type="ECO:0000313" key="7">
    <source>
        <dbReference type="EMBL" id="THF53347.1"/>
    </source>
</evidence>
<name>A0A4S4A4G8_9FLAO</name>
<reference evidence="7 8" key="1">
    <citation type="submission" date="2019-04" db="EMBL/GenBank/DDBJ databases">
        <title>Flavobacterium sp. nov. isolated from construction timber.</title>
        <authorList>
            <person name="Lin S.-Y."/>
            <person name="Chang C.-T."/>
            <person name="Young C.-C."/>
        </authorList>
    </citation>
    <scope>NUCLEOTIDE SEQUENCE [LARGE SCALE GENOMIC DNA]</scope>
    <source>
        <strain evidence="7 8">CC-CTC003</strain>
    </source>
</reference>
<dbReference type="EMBL" id="SSNZ01000001">
    <property type="protein sequence ID" value="THF53347.1"/>
    <property type="molecule type" value="Genomic_DNA"/>
</dbReference>
<dbReference type="Pfam" id="PF00425">
    <property type="entry name" value="Chorismate_bind"/>
    <property type="match status" value="1"/>
</dbReference>
<dbReference type="PANTHER" id="PTHR42839">
    <property type="entry name" value="ISOCHORISMATE SYNTHASE ENTC"/>
    <property type="match status" value="1"/>
</dbReference>
<dbReference type="InterPro" id="IPR005801">
    <property type="entry name" value="ADC_synthase"/>
</dbReference>
<evidence type="ECO:0000256" key="2">
    <source>
        <dbReference type="ARBA" id="ARBA00005297"/>
    </source>
</evidence>
<keyword evidence="4 7" id="KW-0413">Isomerase</keyword>
<sequence>MTDLFLKVKVHQGQNLPFVIYSKPGSDEIIGLFQVNDHVYLAESFSETGFIMAPFDGENYVLIPEEHSEIITEKYELPTIPEEGTVSQEYDETAKQHFEQLVEKGVAAIHSGDFKKVVLSRKEKVGGTTKDVEHLFPRLLANYPNAFKYCFYHPKVGMWMGATPEQLLKVKDYQMQTVALAGTQLYEGTEAVHWEPKEIEEQQYVTEFILDNLKDWASEEKISNPYTARAGNLLHIKTDISARLNDKESLKQVLEILHPTPAVCGLPKEAARTFILENEDYDREFYSGFLGELNKNFSTGRSEHSDLYVNLRCMKIKKENIHLYIGCGITKDSVPEKEFFETLNKSMTMKKILA</sequence>
<evidence type="ECO:0000313" key="8">
    <source>
        <dbReference type="Proteomes" id="UP000307507"/>
    </source>
</evidence>
<organism evidence="7 8">
    <name type="scientific">Flavobacterium supellecticarium</name>
    <dbReference type="NCBI Taxonomy" id="2565924"/>
    <lineage>
        <taxon>Bacteria</taxon>
        <taxon>Pseudomonadati</taxon>
        <taxon>Bacteroidota</taxon>
        <taxon>Flavobacteriia</taxon>
        <taxon>Flavobacteriales</taxon>
        <taxon>Flavobacteriaceae</taxon>
        <taxon>Flavobacterium</taxon>
    </lineage>
</organism>
<dbReference type="RefSeq" id="WP_136401870.1">
    <property type="nucleotide sequence ID" value="NZ_SSNZ01000001.1"/>
</dbReference>
<comment type="similarity">
    <text evidence="2">Belongs to the isochorismate synthase family.</text>
</comment>
<dbReference type="EC" id="5.4.4.2" evidence="3"/>
<keyword evidence="8" id="KW-1185">Reference proteome</keyword>
<dbReference type="PANTHER" id="PTHR42839:SF2">
    <property type="entry name" value="ISOCHORISMATE SYNTHASE ENTC"/>
    <property type="match status" value="1"/>
</dbReference>
<feature type="domain" description="Chorismate-utilising enzyme C-terminal" evidence="6">
    <location>
        <begin position="95"/>
        <end position="345"/>
    </location>
</feature>
<accession>A0A4S4A4G8</accession>
<evidence type="ECO:0000256" key="3">
    <source>
        <dbReference type="ARBA" id="ARBA00012824"/>
    </source>
</evidence>
<evidence type="ECO:0000259" key="6">
    <source>
        <dbReference type="Pfam" id="PF00425"/>
    </source>
</evidence>
<dbReference type="Gene3D" id="3.60.120.10">
    <property type="entry name" value="Anthranilate synthase"/>
    <property type="match status" value="1"/>
</dbReference>
<dbReference type="Proteomes" id="UP000307507">
    <property type="component" value="Unassembled WGS sequence"/>
</dbReference>
<evidence type="ECO:0000256" key="1">
    <source>
        <dbReference type="ARBA" id="ARBA00000799"/>
    </source>
</evidence>
<protein>
    <recommendedName>
        <fullName evidence="3">isochorismate synthase</fullName>
        <ecNumber evidence="3">5.4.4.2</ecNumber>
    </recommendedName>
    <alternativeName>
        <fullName evidence="5">Isochorismate mutase</fullName>
    </alternativeName>
</protein>
<dbReference type="SUPFAM" id="SSF56322">
    <property type="entry name" value="ADC synthase"/>
    <property type="match status" value="1"/>
</dbReference>
<dbReference type="GO" id="GO:0008909">
    <property type="term" value="F:isochorismate synthase activity"/>
    <property type="evidence" value="ECO:0007669"/>
    <property type="project" value="UniProtKB-EC"/>
</dbReference>
<dbReference type="InterPro" id="IPR004561">
    <property type="entry name" value="IsoChor_synthase"/>
</dbReference>
<comment type="catalytic activity">
    <reaction evidence="1">
        <text>chorismate = isochorismate</text>
        <dbReference type="Rhea" id="RHEA:18985"/>
        <dbReference type="ChEBI" id="CHEBI:29748"/>
        <dbReference type="ChEBI" id="CHEBI:29780"/>
        <dbReference type="EC" id="5.4.4.2"/>
    </reaction>
</comment>
<dbReference type="OrthoDB" id="9806579at2"/>
<evidence type="ECO:0000256" key="5">
    <source>
        <dbReference type="ARBA" id="ARBA00041564"/>
    </source>
</evidence>
<dbReference type="NCBIfam" id="TIGR00543">
    <property type="entry name" value="isochor_syn"/>
    <property type="match status" value="1"/>
</dbReference>
<dbReference type="AlphaFoldDB" id="A0A4S4A4G8"/>
<comment type="caution">
    <text evidence="7">The sequence shown here is derived from an EMBL/GenBank/DDBJ whole genome shotgun (WGS) entry which is preliminary data.</text>
</comment>
<proteinExistence type="inferred from homology"/>
<evidence type="ECO:0000256" key="4">
    <source>
        <dbReference type="ARBA" id="ARBA00023235"/>
    </source>
</evidence>
<dbReference type="InterPro" id="IPR015890">
    <property type="entry name" value="Chorismate_C"/>
</dbReference>
<gene>
    <name evidence="7" type="ORF">E6C50_03860</name>
</gene>